<dbReference type="AlphaFoldDB" id="A0A7V1ZHG1"/>
<dbReference type="Gene3D" id="3.40.50.300">
    <property type="entry name" value="P-loop containing nucleotide triphosphate hydrolases"/>
    <property type="match status" value="1"/>
</dbReference>
<dbReference type="SUPFAM" id="SSF52540">
    <property type="entry name" value="P-loop containing nucleoside triphosphate hydrolases"/>
    <property type="match status" value="1"/>
</dbReference>
<dbReference type="SMART" id="SM00382">
    <property type="entry name" value="AAA"/>
    <property type="match status" value="1"/>
</dbReference>
<evidence type="ECO:0000256" key="2">
    <source>
        <dbReference type="ARBA" id="ARBA00022448"/>
    </source>
</evidence>
<evidence type="ECO:0000313" key="6">
    <source>
        <dbReference type="EMBL" id="HEQ88170.1"/>
    </source>
</evidence>
<organism evidence="6">
    <name type="scientific">Thermoanaerobaculum aquaticum</name>
    <dbReference type="NCBI Taxonomy" id="1312852"/>
    <lineage>
        <taxon>Bacteria</taxon>
        <taxon>Pseudomonadati</taxon>
        <taxon>Acidobacteriota</taxon>
        <taxon>Thermoanaerobaculia</taxon>
        <taxon>Thermoanaerobaculales</taxon>
        <taxon>Thermoanaerobaculaceae</taxon>
        <taxon>Thermoanaerobaculum</taxon>
    </lineage>
</organism>
<reference evidence="6" key="1">
    <citation type="journal article" date="2020" name="mSystems">
        <title>Genome- and Community-Level Interaction Insights into Carbon Utilization and Element Cycling Functions of Hydrothermarchaeota in Hydrothermal Sediment.</title>
        <authorList>
            <person name="Zhou Z."/>
            <person name="Liu Y."/>
            <person name="Xu W."/>
            <person name="Pan J."/>
            <person name="Luo Z.H."/>
            <person name="Li M."/>
        </authorList>
    </citation>
    <scope>NUCLEOTIDE SEQUENCE [LARGE SCALE GENOMIC DNA]</scope>
    <source>
        <strain evidence="6">SpSt-186</strain>
    </source>
</reference>
<sequence>MSREARVVVDGVSKTYSLSSTRGKLHSLKGALLHGQVWRKLAEQEGFEALKNVSFTLEPGETLAVIGPNGSGKSTLLKLVAGILRPTRGTVTVRGRLTALIELGAGFHPEISGRDNAIINGMLLGLSRKEIEAKLPEILAFAGLEEFAHEPVKTYSSGMFVRLGFAVATAVEPDILVVDEVLAVGDELFAHRALDRVAELQRRGCAVLLVTHDLALAEKLAHRGLYLNRGEVVFLGPAAAAVARDRSDVASAEAGEAVSQEKGKRWGNRDVELTAVELVDHEGRPLKMVRSGEPAAIRLSYKVHVPKEDFVFGIAIHREDGTHVFGTNTHLDGLTPEALAGQGSISIVFPSLQLAPGRYRVDAAVHSVAGLAYDYVCEVLDFLVTAPVPWPGCYAPEHRWLPAGPRFANKTT</sequence>
<keyword evidence="2" id="KW-0813">Transport</keyword>
<evidence type="ECO:0000256" key="3">
    <source>
        <dbReference type="ARBA" id="ARBA00022741"/>
    </source>
</evidence>
<dbReference type="InterPro" id="IPR029439">
    <property type="entry name" value="Wzt_C"/>
</dbReference>
<dbReference type="PANTHER" id="PTHR46743">
    <property type="entry name" value="TEICHOIC ACIDS EXPORT ATP-BINDING PROTEIN TAGH"/>
    <property type="match status" value="1"/>
</dbReference>
<dbReference type="PROSITE" id="PS00211">
    <property type="entry name" value="ABC_TRANSPORTER_1"/>
    <property type="match status" value="1"/>
</dbReference>
<dbReference type="Pfam" id="PF14524">
    <property type="entry name" value="Wzt_C"/>
    <property type="match status" value="1"/>
</dbReference>
<gene>
    <name evidence="6" type="ORF">ENP06_02025</name>
</gene>
<dbReference type="GO" id="GO:0140359">
    <property type="term" value="F:ABC-type transporter activity"/>
    <property type="evidence" value="ECO:0007669"/>
    <property type="project" value="InterPro"/>
</dbReference>
<dbReference type="InterPro" id="IPR027417">
    <property type="entry name" value="P-loop_NTPase"/>
</dbReference>
<proteinExistence type="inferred from homology"/>
<keyword evidence="3" id="KW-0547">Nucleotide-binding</keyword>
<dbReference type="Pfam" id="PF00005">
    <property type="entry name" value="ABC_tran"/>
    <property type="match status" value="1"/>
</dbReference>
<comment type="similarity">
    <text evidence="1">Belongs to the ABC transporter superfamily.</text>
</comment>
<dbReference type="GO" id="GO:0016887">
    <property type="term" value="F:ATP hydrolysis activity"/>
    <property type="evidence" value="ECO:0007669"/>
    <property type="project" value="InterPro"/>
</dbReference>
<accession>A0A7V1ZHG1</accession>
<comment type="caution">
    <text evidence="6">The sequence shown here is derived from an EMBL/GenBank/DDBJ whole genome shotgun (WGS) entry which is preliminary data.</text>
</comment>
<evidence type="ECO:0000256" key="1">
    <source>
        <dbReference type="ARBA" id="ARBA00005417"/>
    </source>
</evidence>
<evidence type="ECO:0000259" key="5">
    <source>
        <dbReference type="PROSITE" id="PS50893"/>
    </source>
</evidence>
<dbReference type="InterPro" id="IPR003593">
    <property type="entry name" value="AAA+_ATPase"/>
</dbReference>
<dbReference type="GO" id="GO:0016020">
    <property type="term" value="C:membrane"/>
    <property type="evidence" value="ECO:0007669"/>
    <property type="project" value="InterPro"/>
</dbReference>
<evidence type="ECO:0000256" key="4">
    <source>
        <dbReference type="ARBA" id="ARBA00022840"/>
    </source>
</evidence>
<dbReference type="InterPro" id="IPR015860">
    <property type="entry name" value="ABC_transpr_TagH-like"/>
</dbReference>
<dbReference type="InterPro" id="IPR003439">
    <property type="entry name" value="ABC_transporter-like_ATP-bd"/>
</dbReference>
<dbReference type="Gene3D" id="2.70.50.60">
    <property type="entry name" value="abc- transporter (atp binding component) like domain"/>
    <property type="match status" value="1"/>
</dbReference>
<protein>
    <submittedName>
        <fullName evidence="6">ABC transporter ATP-binding protein</fullName>
    </submittedName>
</protein>
<dbReference type="CDD" id="cd03220">
    <property type="entry name" value="ABC_KpsT_Wzt"/>
    <property type="match status" value="1"/>
</dbReference>
<feature type="domain" description="ABC transporter" evidence="5">
    <location>
        <begin position="32"/>
        <end position="254"/>
    </location>
</feature>
<dbReference type="InterPro" id="IPR017871">
    <property type="entry name" value="ABC_transporter-like_CS"/>
</dbReference>
<name>A0A7V1ZHG1_9BACT</name>
<dbReference type="PROSITE" id="PS50893">
    <property type="entry name" value="ABC_TRANSPORTER_2"/>
    <property type="match status" value="1"/>
</dbReference>
<dbReference type="InterPro" id="IPR050683">
    <property type="entry name" value="Bact_Polysacc_Export_ATP-bd"/>
</dbReference>
<dbReference type="EMBL" id="DSHW01000151">
    <property type="protein sequence ID" value="HEQ88170.1"/>
    <property type="molecule type" value="Genomic_DNA"/>
</dbReference>
<dbReference type="CDD" id="cd10147">
    <property type="entry name" value="Wzt_C-like"/>
    <property type="match status" value="1"/>
</dbReference>
<dbReference type="GO" id="GO:0005524">
    <property type="term" value="F:ATP binding"/>
    <property type="evidence" value="ECO:0007669"/>
    <property type="project" value="UniProtKB-KW"/>
</dbReference>
<keyword evidence="4 6" id="KW-0067">ATP-binding</keyword>
<dbReference type="PANTHER" id="PTHR46743:SF2">
    <property type="entry name" value="TEICHOIC ACIDS EXPORT ATP-BINDING PROTEIN TAGH"/>
    <property type="match status" value="1"/>
</dbReference>